<comment type="subcellular location">
    <subcellularLocation>
        <location evidence="1">Membrane</location>
        <topology evidence="1">Multi-pass membrane protein</topology>
    </subcellularLocation>
</comment>
<dbReference type="InterPro" id="IPR050829">
    <property type="entry name" value="CorA_MIT"/>
</dbReference>
<dbReference type="InterPro" id="IPR045863">
    <property type="entry name" value="CorA_TM1_TM2"/>
</dbReference>
<feature type="region of interest" description="Disordered" evidence="5">
    <location>
        <begin position="983"/>
        <end position="1016"/>
    </location>
</feature>
<protein>
    <submittedName>
        <fullName evidence="7">Uncharacterized protein</fullName>
    </submittedName>
</protein>
<evidence type="ECO:0000256" key="1">
    <source>
        <dbReference type="ARBA" id="ARBA00004141"/>
    </source>
</evidence>
<dbReference type="Proteomes" id="UP001465668">
    <property type="component" value="Unassembled WGS sequence"/>
</dbReference>
<sequence>MQFAVLKQSFQLNGWMAYRADRILKVQLASESNLFVKNRLMDTHNPIAPAETNDGMAAPGSSIGAPIGLAARHDEYPCLQPHSDSTGMETQDQVDPMLRRDRAIDTSYSGEGCSDIDYADQPWYHYNDATKSYLSVRLSQQGDFLRLVDAKVKIRVQHEIDRIEQAKNDFMMQSEKKALVEDLQSYKQQWKERVVAELPQIRRDREKQLKTIKSGYRDQLRDWDHKHLTRFEPPKSARGPDARIIRGRRPSLLSRGRNAARQPRQRSEPPIGEAQVGHPSTGSAKGQVEPYYGFKAGAMYFRRAPDGTLVGDKSDDPRYIGNFPNQKLPMKDMLAKSGDNPLTQTCPENTVRYFHFPSNNMEWIEQAIARYYEGKDRRPKDGHRILARENWQGQMHGSGPTGRTPNTQEVMRTLNPAEAPTLDTRRGGPVHSRHMRSKCSLIPREAGPKYHRSVSASILETSSKALKKTGSMALPLKEKNVALFLPYLHWETSSRRAKMVKVINHVMGVESRSSQNRHTFYQTVRDLSKSKNRKAFEETQQKETKPILTRRQLLGRYLMTLARIAEEMDYEADEMLLRENVDRKPPLHIRRTLDQYYFLTLDNTSERDRDQVVYRGTISRSLSTRVVMVDQLWLWILDDTLIIVDQCSRVFFDRTKPLDQRPEVMDLFASAIGNVTEHTRIAYDNFWWHTALDSQNMIPTQNESVRHKYLDINPEGVILKEAQDIAEELMIMKRVYNEQLKVVKDFTRHLTHPHGKHAALTGDAILINKFISELRKVTVPEADDENEIVDLEAQFHEESVHEAHILIELIQARQAEIVDLEEAALRACGQVEGLLSLKQQQASIVEARAALQRADESVKQGRTIQAFTIVTIIFLPLGFFATFFGMNNWEINQASWMSLSEQLRWMLGGSTIIIFLSVSLAFGSWLRVVLRLMFKVPLALLFEWTNTSEWWKTSMWNHANLERKSTSMLEAVSRRRLEKEAKERKAKLKVAQSTQKDGGRPGSSTSETGEAGTEEKKIRLRRIFGHLHGEANGETHNSPV</sequence>
<keyword evidence="3 6" id="KW-1133">Transmembrane helix</keyword>
<proteinExistence type="predicted"/>
<feature type="compositionally biased region" description="Low complexity" evidence="5">
    <location>
        <begin position="1002"/>
        <end position="1011"/>
    </location>
</feature>
<dbReference type="EMBL" id="JARVKM010000251">
    <property type="protein sequence ID" value="KAK9768993.1"/>
    <property type="molecule type" value="Genomic_DNA"/>
</dbReference>
<evidence type="ECO:0000256" key="6">
    <source>
        <dbReference type="SAM" id="Phobius"/>
    </source>
</evidence>
<keyword evidence="4 6" id="KW-0472">Membrane</keyword>
<feature type="transmembrane region" description="Helical" evidence="6">
    <location>
        <begin position="866"/>
        <end position="885"/>
    </location>
</feature>
<dbReference type="SUPFAM" id="SSF144083">
    <property type="entry name" value="Magnesium transport protein CorA, transmembrane region"/>
    <property type="match status" value="1"/>
</dbReference>
<dbReference type="PANTHER" id="PTHR47685">
    <property type="entry name" value="MAGNESIUM TRANSPORT PROTEIN CORA"/>
    <property type="match status" value="1"/>
</dbReference>
<feature type="region of interest" description="Disordered" evidence="5">
    <location>
        <begin position="416"/>
        <end position="436"/>
    </location>
</feature>
<organism evidence="7 8">
    <name type="scientific">Seiridium cardinale</name>
    <dbReference type="NCBI Taxonomy" id="138064"/>
    <lineage>
        <taxon>Eukaryota</taxon>
        <taxon>Fungi</taxon>
        <taxon>Dikarya</taxon>
        <taxon>Ascomycota</taxon>
        <taxon>Pezizomycotina</taxon>
        <taxon>Sordariomycetes</taxon>
        <taxon>Xylariomycetidae</taxon>
        <taxon>Amphisphaeriales</taxon>
        <taxon>Sporocadaceae</taxon>
        <taxon>Seiridium</taxon>
    </lineage>
</organism>
<gene>
    <name evidence="7" type="ORF">SCAR479_02237</name>
</gene>
<keyword evidence="2 6" id="KW-0812">Transmembrane</keyword>
<feature type="region of interest" description="Disordered" evidence="5">
    <location>
        <begin position="227"/>
        <end position="288"/>
    </location>
</feature>
<feature type="transmembrane region" description="Helical" evidence="6">
    <location>
        <begin position="905"/>
        <end position="926"/>
    </location>
</feature>
<feature type="compositionally biased region" description="Basic and acidic residues" evidence="5">
    <location>
        <begin position="227"/>
        <end position="244"/>
    </location>
</feature>
<comment type="caution">
    <text evidence="7">The sequence shown here is derived from an EMBL/GenBank/DDBJ whole genome shotgun (WGS) entry which is preliminary data.</text>
</comment>
<evidence type="ECO:0000313" key="8">
    <source>
        <dbReference type="Proteomes" id="UP001465668"/>
    </source>
</evidence>
<keyword evidence="8" id="KW-1185">Reference proteome</keyword>
<reference evidence="7 8" key="1">
    <citation type="submission" date="2024-02" db="EMBL/GenBank/DDBJ databases">
        <title>First draft genome assembly of two strains of Seiridium cardinale.</title>
        <authorList>
            <person name="Emiliani G."/>
            <person name="Scali E."/>
        </authorList>
    </citation>
    <scope>NUCLEOTIDE SEQUENCE [LARGE SCALE GENOMIC DNA]</scope>
    <source>
        <strain evidence="7 8">BM-138-000479</strain>
    </source>
</reference>
<evidence type="ECO:0000313" key="7">
    <source>
        <dbReference type="EMBL" id="KAK9768993.1"/>
    </source>
</evidence>
<accession>A0ABR2X5D4</accession>
<dbReference type="Gene3D" id="1.20.58.340">
    <property type="entry name" value="Magnesium transport protein CorA, transmembrane region"/>
    <property type="match status" value="1"/>
</dbReference>
<evidence type="ECO:0000256" key="2">
    <source>
        <dbReference type="ARBA" id="ARBA00022692"/>
    </source>
</evidence>
<name>A0ABR2X5D4_9PEZI</name>
<evidence type="ECO:0000256" key="3">
    <source>
        <dbReference type="ARBA" id="ARBA00022989"/>
    </source>
</evidence>
<evidence type="ECO:0000256" key="5">
    <source>
        <dbReference type="SAM" id="MobiDB-lite"/>
    </source>
</evidence>
<dbReference type="PANTHER" id="PTHR47685:SF1">
    <property type="entry name" value="MAGNESIUM TRANSPORT PROTEIN CORA"/>
    <property type="match status" value="1"/>
</dbReference>
<evidence type="ECO:0000256" key="4">
    <source>
        <dbReference type="ARBA" id="ARBA00023136"/>
    </source>
</evidence>